<sequence length="1105" mass="126183">MNSNHILIETSYEFKRSRRNVIFWLFVVLGVLGITLYMFTPLSILFSVKSLDQLVKGASMTWVAQVLPSSIPFRCAYLFNVLQLFFVTVLVINDTRLSRVDALAALKVHPQGNTESSIGSVAGKVLAFSLVNVVVFLFCGLLNFLFYPQVFGAGYYLFYWLTLNLPTLFFCLGLSTLVVRLVKNNGLSIFVLILILGVFALPGSVWLDGLLDPLAARIPNLFSDFMGHVNLDVYLLQRVFILFLGVGLAVLAVIPYPRIHNNVRAGYRLTLAALLPLLVAVGCAGVYIYDLQSVSGKRETYREVYSKHVSSEVLKIAANRLQVKEAEDGEISVKSEMRVENRNSEALPLMLYLNPGLEVSSVTVDGDAVAFRREEQALLVEGEVAPGEKKEVVVHYDGKIDNRFCFLDVPEEKYGASNLNTIDMYRFGYSPAFCEKGYKLLTPECGWYPVSVPPYDSLGFRRAMFTHYSLEVEHDPLLTAICQGEANRETAGKTTFIFEHNMKGISLCIGNYKKREIVVDSYLPPAMFEFKDGKAIKITPPVNVPPVKFELFYLSEHEFMLDDYDQYPEEELKDMIGLARSNLEFDGDDYWERRTKKTGFDPTVRYPYNWVTLIEVPCNFHAFTGKTWRTGERVQEGMVFLPEKKYSEKVSTSYYNAESRLVMELALFYRGSYDFGALCKGNTSFVYSDDIPLANDVLRTAFCRDLNMELIDGDREFYVVDYLKDHSLEEALVDPSLSRELLNDIIQKKCEWFNTLLAILVGKEEFEEVYHDFLKRHVFEEASFEDFFREFFDRYHIRLDSMLDSWYRCKELPVFEIEGNFIIVNGGRKRGYIYDFKVFNRGKVPGIVYPGGNHPGWIIPAGEGRAIRVQTSSATNKMIYFPLSLNVPGEMSLSVKTINRDVDTGIDTTSWFLPLDATFSFTQENEGEIIVDNDDPGFSIHETRKFNIASLFGQVETRAKCYRNVPRDHWGWMVTDGCLGFPVRGAYFKEGGKGNQKVQWETDLPEGTYEVFCHIPFNEQSSHKGTGVLCFDREYHYTVFDGQEEHEVVLTMDREDWHWMSLGVFNFQGKGSVTLSDRDRENASFLENEQPQVIAADAVKWVRVR</sequence>
<comment type="caution">
    <text evidence="2">The sequence shown here is derived from an EMBL/GenBank/DDBJ whole genome shotgun (WGS) entry which is preliminary data.</text>
</comment>
<dbReference type="RefSeq" id="WP_186977890.1">
    <property type="nucleotide sequence ID" value="NZ_JACOOH010000008.1"/>
</dbReference>
<name>A0ABR7D4W9_9BACT</name>
<feature type="transmembrane region" description="Helical" evidence="1">
    <location>
        <begin position="21"/>
        <end position="46"/>
    </location>
</feature>
<proteinExistence type="predicted"/>
<dbReference type="InterPro" id="IPR027268">
    <property type="entry name" value="Peptidase_M4/M1_CTD_sf"/>
</dbReference>
<feature type="transmembrane region" description="Helical" evidence="1">
    <location>
        <begin position="125"/>
        <end position="146"/>
    </location>
</feature>
<reference evidence="2 3" key="1">
    <citation type="submission" date="2020-08" db="EMBL/GenBank/DDBJ databases">
        <title>Genome public.</title>
        <authorList>
            <person name="Liu C."/>
            <person name="Sun Q."/>
        </authorList>
    </citation>
    <scope>NUCLEOTIDE SEQUENCE [LARGE SCALE GENOMIC DNA]</scope>
    <source>
        <strain evidence="2 3">NSJ-56</strain>
    </source>
</reference>
<dbReference type="SUPFAM" id="SSF55486">
    <property type="entry name" value="Metalloproteases ('zincins'), catalytic domain"/>
    <property type="match status" value="1"/>
</dbReference>
<keyword evidence="1" id="KW-1133">Transmembrane helix</keyword>
<feature type="transmembrane region" description="Helical" evidence="1">
    <location>
        <begin position="269"/>
        <end position="289"/>
    </location>
</feature>
<feature type="transmembrane region" description="Helical" evidence="1">
    <location>
        <begin position="71"/>
        <end position="92"/>
    </location>
</feature>
<evidence type="ECO:0008006" key="4">
    <source>
        <dbReference type="Google" id="ProtNLM"/>
    </source>
</evidence>
<dbReference type="EMBL" id="JACOOH010000008">
    <property type="protein sequence ID" value="MBC5622963.1"/>
    <property type="molecule type" value="Genomic_DNA"/>
</dbReference>
<accession>A0ABR7D4W9</accession>
<protein>
    <recommendedName>
        <fullName evidence="4">ABC-type transport system involved in multi-copper enzyme maturation, permease component</fullName>
    </recommendedName>
</protein>
<feature type="transmembrane region" description="Helical" evidence="1">
    <location>
        <begin position="235"/>
        <end position="257"/>
    </location>
</feature>
<evidence type="ECO:0000313" key="2">
    <source>
        <dbReference type="EMBL" id="MBC5622963.1"/>
    </source>
</evidence>
<keyword evidence="1" id="KW-0812">Transmembrane</keyword>
<keyword evidence="3" id="KW-1185">Reference proteome</keyword>
<keyword evidence="1" id="KW-0472">Membrane</keyword>
<dbReference type="Gene3D" id="1.10.390.10">
    <property type="entry name" value="Neutral Protease Domain 2"/>
    <property type="match status" value="1"/>
</dbReference>
<feature type="transmembrane region" description="Helical" evidence="1">
    <location>
        <begin position="186"/>
        <end position="207"/>
    </location>
</feature>
<organism evidence="2 3">
    <name type="scientific">Butyricimonas hominis</name>
    <dbReference type="NCBI Taxonomy" id="2763032"/>
    <lineage>
        <taxon>Bacteria</taxon>
        <taxon>Pseudomonadati</taxon>
        <taxon>Bacteroidota</taxon>
        <taxon>Bacteroidia</taxon>
        <taxon>Bacteroidales</taxon>
        <taxon>Odoribacteraceae</taxon>
        <taxon>Butyricimonas</taxon>
    </lineage>
</organism>
<feature type="transmembrane region" description="Helical" evidence="1">
    <location>
        <begin position="158"/>
        <end position="179"/>
    </location>
</feature>
<gene>
    <name evidence="2" type="ORF">H8S64_17865</name>
</gene>
<dbReference type="Proteomes" id="UP000646484">
    <property type="component" value="Unassembled WGS sequence"/>
</dbReference>
<evidence type="ECO:0000256" key="1">
    <source>
        <dbReference type="SAM" id="Phobius"/>
    </source>
</evidence>
<evidence type="ECO:0000313" key="3">
    <source>
        <dbReference type="Proteomes" id="UP000646484"/>
    </source>
</evidence>